<feature type="region of interest" description="Disordered" evidence="1">
    <location>
        <begin position="1"/>
        <end position="38"/>
    </location>
</feature>
<proteinExistence type="predicted"/>
<reference evidence="2 3" key="1">
    <citation type="journal article" date="2018" name="Evol. Lett.">
        <title>Horizontal gene cluster transfer increased hallucinogenic mushroom diversity.</title>
        <authorList>
            <person name="Reynolds H.T."/>
            <person name="Vijayakumar V."/>
            <person name="Gluck-Thaler E."/>
            <person name="Korotkin H.B."/>
            <person name="Matheny P.B."/>
            <person name="Slot J.C."/>
        </authorList>
    </citation>
    <scope>NUCLEOTIDE SEQUENCE [LARGE SCALE GENOMIC DNA]</scope>
    <source>
        <strain evidence="2 3">2631</strain>
    </source>
</reference>
<name>A0A409WJ21_PSICY</name>
<protein>
    <submittedName>
        <fullName evidence="2">Uncharacterized protein</fullName>
    </submittedName>
</protein>
<comment type="caution">
    <text evidence="2">The sequence shown here is derived from an EMBL/GenBank/DDBJ whole genome shotgun (WGS) entry which is preliminary data.</text>
</comment>
<feature type="compositionally biased region" description="Polar residues" evidence="1">
    <location>
        <begin position="1"/>
        <end position="18"/>
    </location>
</feature>
<accession>A0A409WJ21</accession>
<dbReference type="AlphaFoldDB" id="A0A409WJ21"/>
<dbReference type="EMBL" id="NHYD01003415">
    <property type="protein sequence ID" value="PPQ78524.1"/>
    <property type="molecule type" value="Genomic_DNA"/>
</dbReference>
<dbReference type="InParanoid" id="A0A409WJ21"/>
<gene>
    <name evidence="2" type="ORF">CVT25_011796</name>
</gene>
<evidence type="ECO:0000256" key="1">
    <source>
        <dbReference type="SAM" id="MobiDB-lite"/>
    </source>
</evidence>
<sequence>MSSRLASFRGPSTPTSSPAFHKQPNSPSSPSRLSESTYHRKTRTLLQELRSVTETWDDLVLIDGLKAARQLVDTRTDLDNALKLIPDKRPRTHLVGPKLKIMDECIAKLDIVLSKLQKQFQRMNNIIDNLELVLIDAHKVKGWQWVQETPLWVTWPLEAFGKFVRPASRIKCSFTLTSVTRVPEILKPYHRSLALHIQLVDALRKHSIPFEKSREIINKWVEQPWLESAGWDAVWEDICEAEVERWGNA</sequence>
<dbReference type="Proteomes" id="UP000283269">
    <property type="component" value="Unassembled WGS sequence"/>
</dbReference>
<evidence type="ECO:0000313" key="2">
    <source>
        <dbReference type="EMBL" id="PPQ78524.1"/>
    </source>
</evidence>
<feature type="compositionally biased region" description="Low complexity" evidence="1">
    <location>
        <begin position="24"/>
        <end position="36"/>
    </location>
</feature>
<keyword evidence="3" id="KW-1185">Reference proteome</keyword>
<organism evidence="2 3">
    <name type="scientific">Psilocybe cyanescens</name>
    <dbReference type="NCBI Taxonomy" id="93625"/>
    <lineage>
        <taxon>Eukaryota</taxon>
        <taxon>Fungi</taxon>
        <taxon>Dikarya</taxon>
        <taxon>Basidiomycota</taxon>
        <taxon>Agaricomycotina</taxon>
        <taxon>Agaricomycetes</taxon>
        <taxon>Agaricomycetidae</taxon>
        <taxon>Agaricales</taxon>
        <taxon>Agaricineae</taxon>
        <taxon>Strophariaceae</taxon>
        <taxon>Psilocybe</taxon>
    </lineage>
</organism>
<dbReference type="OrthoDB" id="17066at2759"/>
<evidence type="ECO:0000313" key="3">
    <source>
        <dbReference type="Proteomes" id="UP000283269"/>
    </source>
</evidence>